<proteinExistence type="inferred from homology"/>
<sequence>MTASTQATRALTGAGITFGTYAYAYSKGSERIGEQAAAALGRPPEQVFKTLMLEVDGEPRCVVVPVAASVSMKRAAAVFCGKSARMMEPAKAERLTGYVVGGISPLGQKRRVPVALDDSAMKQAEIVVNGGRRGFMIALGPEDLRRATGAEVARLTAD</sequence>
<dbReference type="SUPFAM" id="SSF55826">
    <property type="entry name" value="YbaK/ProRS associated domain"/>
    <property type="match status" value="1"/>
</dbReference>
<organism evidence="6 7">
    <name type="scientific">Amaricoccus solimangrovi</name>
    <dbReference type="NCBI Taxonomy" id="2589815"/>
    <lineage>
        <taxon>Bacteria</taxon>
        <taxon>Pseudomonadati</taxon>
        <taxon>Pseudomonadota</taxon>
        <taxon>Alphaproteobacteria</taxon>
        <taxon>Rhodobacterales</taxon>
        <taxon>Paracoccaceae</taxon>
        <taxon>Amaricoccus</taxon>
    </lineage>
</organism>
<evidence type="ECO:0000256" key="4">
    <source>
        <dbReference type="PIRNR" id="PIRNR006181"/>
    </source>
</evidence>
<dbReference type="Gene3D" id="3.90.960.10">
    <property type="entry name" value="YbaK/aminoacyl-tRNA synthetase-associated domain"/>
    <property type="match status" value="1"/>
</dbReference>
<dbReference type="NCBIfam" id="TIGR00011">
    <property type="entry name" value="YbaK_EbsC"/>
    <property type="match status" value="1"/>
</dbReference>
<dbReference type="AlphaFoldDB" id="A0A501WR84"/>
<dbReference type="PANTHER" id="PTHR30411:SF0">
    <property type="entry name" value="CYS-TRNA(PRO)_CYS-TRNA(CYS) DEACYLASE YBAK"/>
    <property type="match status" value="1"/>
</dbReference>
<dbReference type="InterPro" id="IPR007214">
    <property type="entry name" value="YbaK/aa-tRNA-synth-assoc-dom"/>
</dbReference>
<dbReference type="GO" id="GO:0002161">
    <property type="term" value="F:aminoacyl-tRNA deacylase activity"/>
    <property type="evidence" value="ECO:0007669"/>
    <property type="project" value="InterPro"/>
</dbReference>
<reference evidence="6 7" key="1">
    <citation type="submission" date="2019-06" db="EMBL/GenBank/DDBJ databases">
        <title>A novel bacterium of genus Amaricoccus, isolated from marine sediment.</title>
        <authorList>
            <person name="Huang H."/>
            <person name="Mo K."/>
            <person name="Hu Y."/>
        </authorList>
    </citation>
    <scope>NUCLEOTIDE SEQUENCE [LARGE SCALE GENOMIC DNA]</scope>
    <source>
        <strain evidence="6 7">HB172011</strain>
    </source>
</reference>
<evidence type="ECO:0000256" key="3">
    <source>
        <dbReference type="ARBA" id="ARBA00023239"/>
    </source>
</evidence>
<keyword evidence="2 4" id="KW-0648">Protein biosynthesis</keyword>
<feature type="domain" description="YbaK/aminoacyl-tRNA synthetase-associated" evidence="5">
    <location>
        <begin position="34"/>
        <end position="146"/>
    </location>
</feature>
<evidence type="ECO:0000259" key="5">
    <source>
        <dbReference type="Pfam" id="PF04073"/>
    </source>
</evidence>
<evidence type="ECO:0000256" key="1">
    <source>
        <dbReference type="ARBA" id="ARBA00009798"/>
    </source>
</evidence>
<dbReference type="Pfam" id="PF04073">
    <property type="entry name" value="tRNA_edit"/>
    <property type="match status" value="1"/>
</dbReference>
<keyword evidence="7" id="KW-1185">Reference proteome</keyword>
<name>A0A501WR84_9RHOB</name>
<dbReference type="GO" id="GO:0006412">
    <property type="term" value="P:translation"/>
    <property type="evidence" value="ECO:0007669"/>
    <property type="project" value="UniProtKB-KW"/>
</dbReference>
<dbReference type="EMBL" id="VFRP01000023">
    <property type="protein sequence ID" value="TPE48276.1"/>
    <property type="molecule type" value="Genomic_DNA"/>
</dbReference>
<dbReference type="OrthoDB" id="9809296at2"/>
<gene>
    <name evidence="6" type="primary">ybaK</name>
    <name evidence="6" type="ORF">FJM51_17965</name>
</gene>
<accession>A0A501WR84</accession>
<evidence type="ECO:0000313" key="6">
    <source>
        <dbReference type="EMBL" id="TPE48276.1"/>
    </source>
</evidence>
<dbReference type="PANTHER" id="PTHR30411">
    <property type="entry name" value="CYTOPLASMIC PROTEIN"/>
    <property type="match status" value="1"/>
</dbReference>
<comment type="caution">
    <text evidence="6">The sequence shown here is derived from an EMBL/GenBank/DDBJ whole genome shotgun (WGS) entry which is preliminary data.</text>
</comment>
<dbReference type="RefSeq" id="WP_140455514.1">
    <property type="nucleotide sequence ID" value="NZ_VFRP01000023.1"/>
</dbReference>
<dbReference type="Proteomes" id="UP000319255">
    <property type="component" value="Unassembled WGS sequence"/>
</dbReference>
<dbReference type="CDD" id="cd00002">
    <property type="entry name" value="YbaK_deacylase"/>
    <property type="match status" value="1"/>
</dbReference>
<evidence type="ECO:0000256" key="2">
    <source>
        <dbReference type="ARBA" id="ARBA00022917"/>
    </source>
</evidence>
<protein>
    <recommendedName>
        <fullName evidence="4">Cys-tRNA(Pro)/Cys-tRNA(Cys) deacylase</fullName>
        <ecNumber evidence="4">4.2.-.-</ecNumber>
    </recommendedName>
</protein>
<dbReference type="InterPro" id="IPR004369">
    <property type="entry name" value="Prolyl-tRNA_editing_YbaK/EbsC"/>
</dbReference>
<dbReference type="PIRSF" id="PIRSF006181">
    <property type="entry name" value="EbsC_YbaK"/>
    <property type="match status" value="1"/>
</dbReference>
<keyword evidence="3 4" id="KW-0456">Lyase</keyword>
<dbReference type="InterPro" id="IPR036754">
    <property type="entry name" value="YbaK/aa-tRNA-synt-asso_dom_sf"/>
</dbReference>
<evidence type="ECO:0000313" key="7">
    <source>
        <dbReference type="Proteomes" id="UP000319255"/>
    </source>
</evidence>
<dbReference type="GO" id="GO:0016829">
    <property type="term" value="F:lyase activity"/>
    <property type="evidence" value="ECO:0007669"/>
    <property type="project" value="UniProtKB-KW"/>
</dbReference>
<comment type="similarity">
    <text evidence="1 4">Belongs to the prolyl-tRNA editing family. YbaK/EbsC subfamily.</text>
</comment>
<dbReference type="EC" id="4.2.-.-" evidence="4"/>